<dbReference type="InterPro" id="IPR029063">
    <property type="entry name" value="SAM-dependent_MTases_sf"/>
</dbReference>
<dbReference type="GO" id="GO:0032259">
    <property type="term" value="P:methylation"/>
    <property type="evidence" value="ECO:0007669"/>
    <property type="project" value="UniProtKB-KW"/>
</dbReference>
<protein>
    <submittedName>
        <fullName evidence="1">Class I SAM-dependent methyltransferase</fullName>
    </submittedName>
</protein>
<comment type="caution">
    <text evidence="1">The sequence shown here is derived from an EMBL/GenBank/DDBJ whole genome shotgun (WGS) entry which is preliminary data.</text>
</comment>
<reference evidence="1 2" key="1">
    <citation type="submission" date="2020-07" db="EMBL/GenBank/DDBJ databases">
        <authorList>
            <person name="Feng X."/>
        </authorList>
    </citation>
    <scope>NUCLEOTIDE SEQUENCE [LARGE SCALE GENOMIC DNA]</scope>
    <source>
        <strain evidence="1 2">JCM14086</strain>
    </source>
</reference>
<proteinExistence type="predicted"/>
<dbReference type="RefSeq" id="WP_185691914.1">
    <property type="nucleotide sequence ID" value="NZ_JACHVA010000047.1"/>
</dbReference>
<dbReference type="CDD" id="cd02440">
    <property type="entry name" value="AdoMet_MTases"/>
    <property type="match status" value="1"/>
</dbReference>
<dbReference type="GO" id="GO:0008168">
    <property type="term" value="F:methyltransferase activity"/>
    <property type="evidence" value="ECO:0007669"/>
    <property type="project" value="UniProtKB-KW"/>
</dbReference>
<sequence>MKESSEKMHYSKQNNYWNLDGPYSMGRQDYTLFVKHIGNPTNILELGSGESTCQIAEDFPASTVTSVESHPEYFESSRNTLLKHKIDNAEVRLIPIGVTRWKGMTLTTYRLGNLNRKESYDALLVDGPVESVFPRAREYSLYLLWDSLKVGASIGLDDYHRETSKHCAGNWLRIYGGSLELVESTSTFAVFRKNKHSDDVNIKFHDLLDSYRTYIRYIVRSVKNLVKKKF</sequence>
<evidence type="ECO:0000313" key="1">
    <source>
        <dbReference type="EMBL" id="MBC2601188.1"/>
    </source>
</evidence>
<organism evidence="1 2">
    <name type="scientific">Puniceicoccus vermicola</name>
    <dbReference type="NCBI Taxonomy" id="388746"/>
    <lineage>
        <taxon>Bacteria</taxon>
        <taxon>Pseudomonadati</taxon>
        <taxon>Verrucomicrobiota</taxon>
        <taxon>Opitutia</taxon>
        <taxon>Puniceicoccales</taxon>
        <taxon>Puniceicoccaceae</taxon>
        <taxon>Puniceicoccus</taxon>
    </lineage>
</organism>
<gene>
    <name evidence="1" type="ORF">H5P30_05305</name>
</gene>
<evidence type="ECO:0000313" key="2">
    <source>
        <dbReference type="Proteomes" id="UP000525652"/>
    </source>
</evidence>
<dbReference type="Gene3D" id="3.40.50.150">
    <property type="entry name" value="Vaccinia Virus protein VP39"/>
    <property type="match status" value="1"/>
</dbReference>
<keyword evidence="1" id="KW-0808">Transferase</keyword>
<dbReference type="AlphaFoldDB" id="A0A7X1E3P8"/>
<dbReference type="Proteomes" id="UP000525652">
    <property type="component" value="Unassembled WGS sequence"/>
</dbReference>
<name>A0A7X1E3P8_9BACT</name>
<dbReference type="EMBL" id="JACHVA010000047">
    <property type="protein sequence ID" value="MBC2601188.1"/>
    <property type="molecule type" value="Genomic_DNA"/>
</dbReference>
<dbReference type="SUPFAM" id="SSF53335">
    <property type="entry name" value="S-adenosyl-L-methionine-dependent methyltransferases"/>
    <property type="match status" value="1"/>
</dbReference>
<keyword evidence="2" id="KW-1185">Reference proteome</keyword>
<keyword evidence="1" id="KW-0489">Methyltransferase</keyword>
<accession>A0A7X1E3P8</accession>